<dbReference type="Pfam" id="PF00486">
    <property type="entry name" value="Trans_reg_C"/>
    <property type="match status" value="1"/>
</dbReference>
<keyword evidence="2" id="KW-0805">Transcription regulation</keyword>
<evidence type="ECO:0000256" key="6">
    <source>
        <dbReference type="SAM" id="MobiDB-lite"/>
    </source>
</evidence>
<dbReference type="Proteomes" id="UP000325787">
    <property type="component" value="Chromosome"/>
</dbReference>
<accession>A0A5Q0GYJ7</accession>
<feature type="region of interest" description="Disordered" evidence="6">
    <location>
        <begin position="254"/>
        <end position="287"/>
    </location>
</feature>
<evidence type="ECO:0000256" key="2">
    <source>
        <dbReference type="ARBA" id="ARBA00023015"/>
    </source>
</evidence>
<dbReference type="Gene3D" id="1.25.40.10">
    <property type="entry name" value="Tetratricopeptide repeat domain"/>
    <property type="match status" value="2"/>
</dbReference>
<dbReference type="Pfam" id="PF13191">
    <property type="entry name" value="AAA_16"/>
    <property type="match status" value="1"/>
</dbReference>
<dbReference type="SUPFAM" id="SSF52540">
    <property type="entry name" value="P-loop containing nucleoside triphosphate hydrolases"/>
    <property type="match status" value="1"/>
</dbReference>
<evidence type="ECO:0000256" key="4">
    <source>
        <dbReference type="ARBA" id="ARBA00023163"/>
    </source>
</evidence>
<dbReference type="Pfam" id="PF03704">
    <property type="entry name" value="BTAD"/>
    <property type="match status" value="1"/>
</dbReference>
<keyword evidence="9" id="KW-1185">Reference proteome</keyword>
<dbReference type="EMBL" id="CP034550">
    <property type="protein sequence ID" value="QFZ18570.1"/>
    <property type="molecule type" value="Genomic_DNA"/>
</dbReference>
<evidence type="ECO:0000256" key="3">
    <source>
        <dbReference type="ARBA" id="ARBA00023125"/>
    </source>
</evidence>
<feature type="compositionally biased region" description="Pro residues" evidence="6">
    <location>
        <begin position="278"/>
        <end position="287"/>
    </location>
</feature>
<feature type="compositionally biased region" description="Pro residues" evidence="6">
    <location>
        <begin position="259"/>
        <end position="271"/>
    </location>
</feature>
<dbReference type="InterPro" id="IPR016032">
    <property type="entry name" value="Sig_transdc_resp-reg_C-effctor"/>
</dbReference>
<dbReference type="PANTHER" id="PTHR35807:SF1">
    <property type="entry name" value="TRANSCRIPTIONAL REGULATOR REDD"/>
    <property type="match status" value="1"/>
</dbReference>
<dbReference type="SUPFAM" id="SSF48452">
    <property type="entry name" value="TPR-like"/>
    <property type="match status" value="3"/>
</dbReference>
<evidence type="ECO:0000259" key="7">
    <source>
        <dbReference type="PROSITE" id="PS51755"/>
    </source>
</evidence>
<reference evidence="9" key="1">
    <citation type="journal article" date="2021" name="Curr. Microbiol.">
        <title>Complete genome of nocamycin-producing strain Saccharothrix syringae NRRL B-16468 reveals the biosynthetic potential for secondary metabolites.</title>
        <authorList>
            <person name="Mo X."/>
            <person name="Yang S."/>
        </authorList>
    </citation>
    <scope>NUCLEOTIDE SEQUENCE [LARGE SCALE GENOMIC DNA]</scope>
    <source>
        <strain evidence="9">ATCC 51364 / DSM 43886 / JCM 6844 / KCTC 9398 / NBRC 14523 / NRRL B-16468 / INA 2240</strain>
    </source>
</reference>
<organism evidence="8 9">
    <name type="scientific">Saccharothrix syringae</name>
    <name type="common">Nocardiopsis syringae</name>
    <dbReference type="NCBI Taxonomy" id="103733"/>
    <lineage>
        <taxon>Bacteria</taxon>
        <taxon>Bacillati</taxon>
        <taxon>Actinomycetota</taxon>
        <taxon>Actinomycetes</taxon>
        <taxon>Pseudonocardiales</taxon>
        <taxon>Pseudonocardiaceae</taxon>
        <taxon>Saccharothrix</taxon>
    </lineage>
</organism>
<dbReference type="InterPro" id="IPR041664">
    <property type="entry name" value="AAA_16"/>
</dbReference>
<proteinExistence type="inferred from homology"/>
<dbReference type="CDD" id="cd15831">
    <property type="entry name" value="BTAD"/>
    <property type="match status" value="1"/>
</dbReference>
<dbReference type="InterPro" id="IPR011990">
    <property type="entry name" value="TPR-like_helical_dom_sf"/>
</dbReference>
<name>A0A5Q0GYJ7_SACSY</name>
<evidence type="ECO:0000313" key="8">
    <source>
        <dbReference type="EMBL" id="QFZ18570.1"/>
    </source>
</evidence>
<dbReference type="RefSeq" id="WP_153278114.1">
    <property type="nucleotide sequence ID" value="NZ_CP034550.1"/>
</dbReference>
<dbReference type="SUPFAM" id="SSF46894">
    <property type="entry name" value="C-terminal effector domain of the bipartite response regulators"/>
    <property type="match status" value="1"/>
</dbReference>
<evidence type="ECO:0000256" key="5">
    <source>
        <dbReference type="PROSITE-ProRule" id="PRU01091"/>
    </source>
</evidence>
<keyword evidence="3 5" id="KW-0238">DNA-binding</keyword>
<protein>
    <submittedName>
        <fullName evidence="8">Transcriptional regulator</fullName>
    </submittedName>
</protein>
<dbReference type="PANTHER" id="PTHR35807">
    <property type="entry name" value="TRANSCRIPTIONAL REGULATOR REDD-RELATED"/>
    <property type="match status" value="1"/>
</dbReference>
<gene>
    <name evidence="8" type="ORF">EKG83_14865</name>
</gene>
<feature type="domain" description="OmpR/PhoB-type" evidence="7">
    <location>
        <begin position="1"/>
        <end position="104"/>
    </location>
</feature>
<keyword evidence="4" id="KW-0804">Transcription</keyword>
<dbReference type="InterPro" id="IPR027417">
    <property type="entry name" value="P-loop_NTPase"/>
</dbReference>
<dbReference type="Gene3D" id="1.10.10.10">
    <property type="entry name" value="Winged helix-like DNA-binding domain superfamily/Winged helix DNA-binding domain"/>
    <property type="match status" value="1"/>
</dbReference>
<dbReference type="SMART" id="SM00862">
    <property type="entry name" value="Trans_reg_C"/>
    <property type="match status" value="1"/>
</dbReference>
<dbReference type="KEGG" id="ssyi:EKG83_14865"/>
<dbReference type="InterPro" id="IPR051677">
    <property type="entry name" value="AfsR-DnrI-RedD_regulator"/>
</dbReference>
<dbReference type="AlphaFoldDB" id="A0A5Q0GYJ7"/>
<comment type="similarity">
    <text evidence="1">Belongs to the AfsR/DnrI/RedD regulatory family.</text>
</comment>
<sequence>MSGAENGLRVQLLGPVRAWAGERVVDLGSARPRTVFAVLASRADSVVLRDELVAAVWGADAPAHAVGNLHTHVSALRRALEPEHRRGEPWRLLTSTGSGYRLHLAPAGVDAAEFARLHEVARRRFAEADPSGALEAADAALGLWRGEAMADSSGPFVEAQRLLLDELRIVTTELRAEAALAVGRHAGLVDELAATVAAHPAREHPRGLLMRALHACGRAAEALETYDDLRRVLVDGLGIEPSAELRRLRDRIADGLAPSPTPPRTAVPVRPPARTTPVTPPTRTAPPPALPVLAGREAELEAVEELVRGVAGGRGGRLWVEGELGIGKSSLVTAVLARAGRLGVRFAHAVAEELGRRFPLGTALECLDVTARSADPRGAEIWRALRGDQAARGLLGGGDPVGSALDDLVALIGAWCEEGPVVLAVDDLQWADEASVVFWHRLLRLTERLPLLLVGAARPLPHRADVRRLRREVESSAGRLLDLAPLDDRAVAGMIGGLVGAPAGPGLRRIAERAAGNPLYVREIADALVRDGVVRLEADTADVSAGAFDRAPRSLVSAVTGRLRYLGEATREVLRWAALLGGEFTADDLAAVLGRPVTGVVGAVDEAVAAGVLRDAGVRLAFRHPVIRQALYEDTPLALRVALHQQAAQALARSGAPVEHVAGQLLAGRGSAPWVGDWLVGAAPLLTYRAPLVAVELLRREVDPDVDFGDRARSAVLIAHLANALFRIGRDAEAESCARRALPLLADPDLAAQTRWILAYVPYRASRAEEALAILDDALADPALPEAWRARLVSLVALVQRAGVGEVERSAETAREAVRLGEAAGDPFAIGQGLEVLWQVDAVRRDYAAAVVHLDRAMEVVGTEPGLSDLRLVLLDNRAFTLQCLDRLDDATADLRLAAEIAGQGAPAAGVQVAGAVHDFWLGRWDDATARLSAVLDDDPAFTGFGLREGGPVLLLHGVGALIAAHRDDQAGLDRHLEAGTTLPVATAADRENCDFLVAARAVAHARRGEVAEAIAVLRAILDARYAQMMLRHQWLPDLVRLALDHGDRTTARAAVEACEEEAARETRPARAATAALRCRALLDGDPDGMAEVVRRYRAVGRAFELAQAAEDHAVLLARAGWADQAATALREATDLHLRLGAHWDVRRAAARAGRVAG</sequence>
<dbReference type="PROSITE" id="PS51755">
    <property type="entry name" value="OMPR_PHOB"/>
    <property type="match status" value="1"/>
</dbReference>
<evidence type="ECO:0000313" key="9">
    <source>
        <dbReference type="Proteomes" id="UP000325787"/>
    </source>
</evidence>
<dbReference type="GO" id="GO:0000160">
    <property type="term" value="P:phosphorelay signal transduction system"/>
    <property type="evidence" value="ECO:0007669"/>
    <property type="project" value="InterPro"/>
</dbReference>
<dbReference type="SMART" id="SM01043">
    <property type="entry name" value="BTAD"/>
    <property type="match status" value="1"/>
</dbReference>
<dbReference type="InterPro" id="IPR001867">
    <property type="entry name" value="OmpR/PhoB-type_DNA-bd"/>
</dbReference>
<feature type="DNA-binding region" description="OmpR/PhoB-type" evidence="5">
    <location>
        <begin position="1"/>
        <end position="104"/>
    </location>
</feature>
<dbReference type="InterPro" id="IPR036388">
    <property type="entry name" value="WH-like_DNA-bd_sf"/>
</dbReference>
<evidence type="ECO:0000256" key="1">
    <source>
        <dbReference type="ARBA" id="ARBA00005820"/>
    </source>
</evidence>
<dbReference type="GO" id="GO:0006355">
    <property type="term" value="P:regulation of DNA-templated transcription"/>
    <property type="evidence" value="ECO:0007669"/>
    <property type="project" value="InterPro"/>
</dbReference>
<dbReference type="InterPro" id="IPR005158">
    <property type="entry name" value="BTAD"/>
</dbReference>
<dbReference type="GO" id="GO:0003677">
    <property type="term" value="F:DNA binding"/>
    <property type="evidence" value="ECO:0007669"/>
    <property type="project" value="UniProtKB-UniRule"/>
</dbReference>